<keyword evidence="3" id="KW-1185">Reference proteome</keyword>
<organism evidence="2 3">
    <name type="scientific">Porphyra umbilicalis</name>
    <name type="common">Purple laver</name>
    <name type="synonym">Red alga</name>
    <dbReference type="NCBI Taxonomy" id="2786"/>
    <lineage>
        <taxon>Eukaryota</taxon>
        <taxon>Rhodophyta</taxon>
        <taxon>Bangiophyceae</taxon>
        <taxon>Bangiales</taxon>
        <taxon>Bangiaceae</taxon>
        <taxon>Porphyra</taxon>
    </lineage>
</organism>
<reference evidence="2 3" key="1">
    <citation type="submission" date="2017-03" db="EMBL/GenBank/DDBJ databases">
        <title>WGS assembly of Porphyra umbilicalis.</title>
        <authorList>
            <person name="Brawley S.H."/>
            <person name="Blouin N.A."/>
            <person name="Ficko-Blean E."/>
            <person name="Wheeler G.L."/>
            <person name="Lohr M."/>
            <person name="Goodson H.V."/>
            <person name="Jenkins J.W."/>
            <person name="Blaby-Haas C.E."/>
            <person name="Helliwell K.E."/>
            <person name="Chan C."/>
            <person name="Marriage T."/>
            <person name="Bhattacharya D."/>
            <person name="Klein A.S."/>
            <person name="Badis Y."/>
            <person name="Brodie J."/>
            <person name="Cao Y."/>
            <person name="Collen J."/>
            <person name="Dittami S.M."/>
            <person name="Gachon C.M."/>
            <person name="Green B.R."/>
            <person name="Karpowicz S."/>
            <person name="Kim J.W."/>
            <person name="Kudahl U."/>
            <person name="Lin S."/>
            <person name="Michel G."/>
            <person name="Mittag M."/>
            <person name="Olson B.J."/>
            <person name="Pangilinan J."/>
            <person name="Peng Y."/>
            <person name="Qiu H."/>
            <person name="Shu S."/>
            <person name="Singer J.T."/>
            <person name="Smith A.G."/>
            <person name="Sprecher B.N."/>
            <person name="Wagner V."/>
            <person name="Wang W."/>
            <person name="Wang Z.-Y."/>
            <person name="Yan J."/>
            <person name="Yarish C."/>
            <person name="Zoeuner-Riek S."/>
            <person name="Zhuang Y."/>
            <person name="Zou Y."/>
            <person name="Lindquist E.A."/>
            <person name="Grimwood J."/>
            <person name="Barry K."/>
            <person name="Rokhsar D.S."/>
            <person name="Schmutz J."/>
            <person name="Stiller J.W."/>
            <person name="Grossman A.R."/>
            <person name="Prochnik S.E."/>
        </authorList>
    </citation>
    <scope>NUCLEOTIDE SEQUENCE [LARGE SCALE GENOMIC DNA]</scope>
    <source>
        <strain evidence="2">4086291</strain>
    </source>
</reference>
<dbReference type="PANTHER" id="PTHR34305:SF1">
    <property type="entry name" value="SWIM-TYPE DOMAIN-CONTAINING PROTEIN"/>
    <property type="match status" value="1"/>
</dbReference>
<proteinExistence type="predicted"/>
<dbReference type="PANTHER" id="PTHR34305">
    <property type="entry name" value="EXPRESSED PROTEIN"/>
    <property type="match status" value="1"/>
</dbReference>
<feature type="compositionally biased region" description="Pro residues" evidence="1">
    <location>
        <begin position="138"/>
        <end position="155"/>
    </location>
</feature>
<protein>
    <submittedName>
        <fullName evidence="2">Uncharacterized protein</fullName>
    </submittedName>
</protein>
<sequence length="842" mass="88379">MLRDVMKPTKDVKVCAKAVKAAEIAVGILLPDALPAQDVWPPTDGERAVSALLGSIYDIRSASSKLLSALKTGLSTYKTRSPSVAERRTKAAAHLLRYISATATVKPLSDHFAGGTAASARDATNELPPTFTPSTAQTPPPSTGYPAAAPPPATSPPAAAAAGLTSAPTTTGQQPPPPTIDASTSQPPPPSTGHRAAAPPPAAAPPAAVAAGLPSAPTPTGQPPPPPTGGLAAVLPRAASPLAAAAAGLTSAPTSTGQAPRPPTGRPVVVPPRGASPPAAVARLTATQTGKSHSPPPTTVGGARVPPPRGPPRGGGPLTLVAPQPATPTGKRKRGRNSVNGEASAARQTTRRRPACGRQPFKAGKGEVEDGNPHLQAAIAELDKDGRRELLSFVNAITIDSVVLPFRPHHAGTLRMLAKLPHQEDGGDAVREVLGMATSGVAIAELNEKKPIVELLRELRFMQLGVRTSASLFKALSMLPTALGRGLHCVADAIDKFVLEWSNGPAATLKYEKRWKCGERSQKEMSKAFQEAYPQATTHHEQTGTCAPGLPQCRPEPFLWQEVLRTGMCSKHYAKAHKFSPGAMTFCCGCQHPLILAFTVLDRKEAPQVLLNMLLTRFARLPHFLIYDFACGAFRVALGKLGWLLMDCTVVSDRFHIFNHLCSDAFDPRSYKKMDGADTGAPEQRNAPIRRIQTTLQGMGVEPYTNLLAYQTAILNHEAQAKWELGVDRLSEDVDLAGMYFARFPCLCCDDSHRASIDEALPEAEVSEGDTVANEGLSDASGSTGSTGRLWRVLEEGKGRPRDGDTDSDEGSAFSGDLSASEGGGASGASERSGEMSIGLSE</sequence>
<feature type="compositionally biased region" description="Basic and acidic residues" evidence="1">
    <location>
        <begin position="792"/>
        <end position="805"/>
    </location>
</feature>
<feature type="compositionally biased region" description="Pro residues" evidence="1">
    <location>
        <begin position="216"/>
        <end position="228"/>
    </location>
</feature>
<name>A0A1X6P6X3_PORUM</name>
<feature type="compositionally biased region" description="Low complexity" evidence="1">
    <location>
        <begin position="245"/>
        <end position="256"/>
    </location>
</feature>
<feature type="compositionally biased region" description="Low complexity" evidence="1">
    <location>
        <begin position="128"/>
        <end position="137"/>
    </location>
</feature>
<feature type="region of interest" description="Disordered" evidence="1">
    <location>
        <begin position="764"/>
        <end position="842"/>
    </location>
</feature>
<feature type="compositionally biased region" description="Low complexity" evidence="1">
    <location>
        <begin position="205"/>
        <end position="215"/>
    </location>
</feature>
<gene>
    <name evidence="2" type="ORF">BU14_0188s0034</name>
</gene>
<feature type="compositionally biased region" description="Low complexity" evidence="1">
    <location>
        <begin position="266"/>
        <end position="283"/>
    </location>
</feature>
<feature type="compositionally biased region" description="Low complexity" evidence="1">
    <location>
        <begin position="156"/>
        <end position="173"/>
    </location>
</feature>
<evidence type="ECO:0000313" key="3">
    <source>
        <dbReference type="Proteomes" id="UP000218209"/>
    </source>
</evidence>
<dbReference type="AlphaFoldDB" id="A0A1X6P6X3"/>
<dbReference type="OrthoDB" id="5598737at2759"/>
<dbReference type="EMBL" id="KV918864">
    <property type="protein sequence ID" value="OSX76516.1"/>
    <property type="molecule type" value="Genomic_DNA"/>
</dbReference>
<feature type="region of interest" description="Disordered" evidence="1">
    <location>
        <begin position="116"/>
        <end position="233"/>
    </location>
</feature>
<feature type="region of interest" description="Disordered" evidence="1">
    <location>
        <begin position="245"/>
        <end position="370"/>
    </location>
</feature>
<dbReference type="Proteomes" id="UP000218209">
    <property type="component" value="Unassembled WGS sequence"/>
</dbReference>
<accession>A0A1X6P6X3</accession>
<evidence type="ECO:0000313" key="2">
    <source>
        <dbReference type="EMBL" id="OSX76516.1"/>
    </source>
</evidence>
<evidence type="ECO:0000256" key="1">
    <source>
        <dbReference type="SAM" id="MobiDB-lite"/>
    </source>
</evidence>